<dbReference type="InterPro" id="IPR003593">
    <property type="entry name" value="AAA+_ATPase"/>
</dbReference>
<keyword evidence="5" id="KW-0449">Lipoprotein</keyword>
<dbReference type="InterPro" id="IPR015854">
    <property type="entry name" value="ABC_transpr_LolD-like"/>
</dbReference>
<protein>
    <submittedName>
        <fullName evidence="5">Lipoprotein releasing system ATP-binding protein</fullName>
    </submittedName>
</protein>
<dbReference type="PANTHER" id="PTHR24220">
    <property type="entry name" value="IMPORT ATP-BINDING PROTEIN"/>
    <property type="match status" value="1"/>
</dbReference>
<dbReference type="InterPro" id="IPR017911">
    <property type="entry name" value="MacB-like_ATP-bd"/>
</dbReference>
<evidence type="ECO:0000313" key="5">
    <source>
        <dbReference type="EMBL" id="BBA17567.1"/>
    </source>
</evidence>
<dbReference type="PROSITE" id="PS50893">
    <property type="entry name" value="ABC_TRANSPORTER_2"/>
    <property type="match status" value="1"/>
</dbReference>
<dbReference type="GO" id="GO:0005524">
    <property type="term" value="F:ATP binding"/>
    <property type="evidence" value="ECO:0007669"/>
    <property type="project" value="UniProtKB-KW"/>
</dbReference>
<proteinExistence type="predicted"/>
<dbReference type="AlphaFoldDB" id="A0AAD1CKT9"/>
<dbReference type="SUPFAM" id="SSF52540">
    <property type="entry name" value="P-loop containing nucleoside triphosphate hydrolases"/>
    <property type="match status" value="1"/>
</dbReference>
<dbReference type="CDD" id="cd03255">
    <property type="entry name" value="ABC_MJ0796_LolCDE_FtsE"/>
    <property type="match status" value="1"/>
</dbReference>
<keyword evidence="2" id="KW-0547">Nucleotide-binding</keyword>
<dbReference type="PANTHER" id="PTHR24220:SF86">
    <property type="entry name" value="ABC TRANSPORTER ABCH.1"/>
    <property type="match status" value="1"/>
</dbReference>
<dbReference type="GO" id="GO:0005886">
    <property type="term" value="C:plasma membrane"/>
    <property type="evidence" value="ECO:0007669"/>
    <property type="project" value="TreeGrafter"/>
</dbReference>
<evidence type="ECO:0000256" key="2">
    <source>
        <dbReference type="ARBA" id="ARBA00022741"/>
    </source>
</evidence>
<evidence type="ECO:0000256" key="1">
    <source>
        <dbReference type="ARBA" id="ARBA00022448"/>
    </source>
</evidence>
<dbReference type="RefSeq" id="WP_110548903.1">
    <property type="nucleotide sequence ID" value="NZ_AP014610.1"/>
</dbReference>
<accession>A0AAD1CKT9</accession>
<dbReference type="GO" id="GO:0016887">
    <property type="term" value="F:ATP hydrolysis activity"/>
    <property type="evidence" value="ECO:0007669"/>
    <property type="project" value="InterPro"/>
</dbReference>
<dbReference type="Proteomes" id="UP000262607">
    <property type="component" value="Chromosome"/>
</dbReference>
<evidence type="ECO:0000259" key="4">
    <source>
        <dbReference type="PROSITE" id="PS50893"/>
    </source>
</evidence>
<evidence type="ECO:0000313" key="6">
    <source>
        <dbReference type="Proteomes" id="UP000262607"/>
    </source>
</evidence>
<feature type="domain" description="ABC transporter" evidence="4">
    <location>
        <begin position="2"/>
        <end position="221"/>
    </location>
</feature>
<sequence>MVQSKNIYKFFGKKEILKGVNLRVKKGNIVCILGESGSGKSTLLHILGTLENPTFKKNKKTVLKIDGENVLSITEKRLSIIRNEKIGFIFQTPQLFPEFTALENVFLPILIKIRDQKKCKKKAKKLLNKLNISQYENSKPEELSGGQKQRICIARALINDPKIIFADEPSGNLDIKNANNLHNFFFSLKEEFKQTFLIVTHNLKLADMADEKFKIENGIVIN</sequence>
<dbReference type="EMBL" id="AP014610">
    <property type="protein sequence ID" value="BBA17567.1"/>
    <property type="molecule type" value="Genomic_DNA"/>
</dbReference>
<gene>
    <name evidence="5" type="primary">lolD</name>
    <name evidence="5" type="ORF">CPU2_048</name>
</gene>
<name>A0AAD1CKT9_9FLAO</name>
<dbReference type="PROSITE" id="PS00211">
    <property type="entry name" value="ABC_TRANSPORTER_1"/>
    <property type="match status" value="1"/>
</dbReference>
<dbReference type="InterPro" id="IPR027417">
    <property type="entry name" value="P-loop_NTPase"/>
</dbReference>
<dbReference type="SMART" id="SM00382">
    <property type="entry name" value="AAA"/>
    <property type="match status" value="1"/>
</dbReference>
<keyword evidence="1" id="KW-0813">Transport</keyword>
<organism evidence="5 6">
    <name type="scientific">Blattabacterium punctulatus CPU2</name>
    <dbReference type="NCBI Taxonomy" id="1457032"/>
    <lineage>
        <taxon>Bacteria</taxon>
        <taxon>Pseudomonadati</taxon>
        <taxon>Bacteroidota</taxon>
        <taxon>Flavobacteriia</taxon>
        <taxon>Flavobacteriales</taxon>
        <taxon>Blattabacteriaceae</taxon>
        <taxon>Blattabacterium</taxon>
    </lineage>
</organism>
<evidence type="ECO:0000256" key="3">
    <source>
        <dbReference type="ARBA" id="ARBA00022840"/>
    </source>
</evidence>
<dbReference type="InterPro" id="IPR003439">
    <property type="entry name" value="ABC_transporter-like_ATP-bd"/>
</dbReference>
<dbReference type="InterPro" id="IPR017871">
    <property type="entry name" value="ABC_transporter-like_CS"/>
</dbReference>
<dbReference type="GeneID" id="66557021"/>
<dbReference type="GO" id="GO:0022857">
    <property type="term" value="F:transmembrane transporter activity"/>
    <property type="evidence" value="ECO:0007669"/>
    <property type="project" value="TreeGrafter"/>
</dbReference>
<dbReference type="Gene3D" id="3.40.50.300">
    <property type="entry name" value="P-loop containing nucleotide triphosphate hydrolases"/>
    <property type="match status" value="1"/>
</dbReference>
<reference evidence="5 6" key="1">
    <citation type="submission" date="2014-06" db="EMBL/GenBank/DDBJ databases">
        <title>Genome sequence of the intracellular symbiont Blattabacterium cuenoti, strain CPU2 from the wood feeding cockroach Cryptocercus punctulatus.</title>
        <authorList>
            <person name="Kinjo Y."/>
            <person name="Ohkuma M."/>
            <person name="Tokuda G."/>
        </authorList>
    </citation>
    <scope>NUCLEOTIDE SEQUENCE [LARGE SCALE GENOMIC DNA]</scope>
    <source>
        <strain evidence="5 6">CPU2</strain>
    </source>
</reference>
<dbReference type="Pfam" id="PF00005">
    <property type="entry name" value="ABC_tran"/>
    <property type="match status" value="1"/>
</dbReference>
<keyword evidence="3 5" id="KW-0067">ATP-binding</keyword>